<keyword evidence="3" id="KW-1185">Reference proteome</keyword>
<gene>
    <name evidence="2" type="ORF">Pla133_20430</name>
</gene>
<keyword evidence="1" id="KW-0812">Transmembrane</keyword>
<feature type="transmembrane region" description="Helical" evidence="1">
    <location>
        <begin position="461"/>
        <end position="480"/>
    </location>
</feature>
<dbReference type="Proteomes" id="UP000316921">
    <property type="component" value="Chromosome"/>
</dbReference>
<feature type="transmembrane region" description="Helical" evidence="1">
    <location>
        <begin position="68"/>
        <end position="87"/>
    </location>
</feature>
<dbReference type="RefSeq" id="WP_145064763.1">
    <property type="nucleotide sequence ID" value="NZ_CP036287.1"/>
</dbReference>
<feature type="transmembrane region" description="Helical" evidence="1">
    <location>
        <begin position="528"/>
        <end position="546"/>
    </location>
</feature>
<dbReference type="KEGG" id="pbap:Pla133_20430"/>
<dbReference type="AlphaFoldDB" id="A0A518BJ11"/>
<evidence type="ECO:0008006" key="4">
    <source>
        <dbReference type="Google" id="ProtNLM"/>
    </source>
</evidence>
<feature type="transmembrane region" description="Helical" evidence="1">
    <location>
        <begin position="492"/>
        <end position="516"/>
    </location>
</feature>
<accession>A0A518BJ11</accession>
<keyword evidence="1" id="KW-0472">Membrane</keyword>
<evidence type="ECO:0000313" key="2">
    <source>
        <dbReference type="EMBL" id="QDU66967.1"/>
    </source>
</evidence>
<feature type="transmembrane region" description="Helical" evidence="1">
    <location>
        <begin position="199"/>
        <end position="216"/>
    </location>
</feature>
<feature type="transmembrane region" description="Helical" evidence="1">
    <location>
        <begin position="40"/>
        <end position="62"/>
    </location>
</feature>
<name>A0A518BJ11_9BACT</name>
<sequence>MITPASLLVGFALWSFGLGVLALIERLWGGRPRSRVERLGLGLALGLSIVPALWTAIVAVGGPLSNGAGRWLVIGLGLVGLPGLASLRRGGAPLPREPWRPTQIGLAAGCLFFLGFAQVYTSTLPMHLFDPVFHFAYKGKLVHEEGFGTESWMVIPPELEAHRSVGRPITHPNYPPGIPALHAAVATVGGHFDEDATRSLMGLYVLIGAAVLWSVLRPRGRSPALYGVLMLASLPLLYYSRLPYNYVSWSTDAGVAESQFVESLTVVPLELLRSAAGLLVWDDVGTPGWRMPDGWTLDGAGDLPLAVLLAAGAVLLLRRSPGSGLDSDRADSVLAGLCLGGAALVKNEGLALAAVTFAIFGAAIPWRRIVRSSADAAHTRPLVALVVSGFTCALLIAPWLAIRGQIPSIDEDYPRALAALAGLGEPPPGAGVTNNTPTDLAGALARLPVVLLGFATSLGHVLRWDLLWVVFGAAAGWWTIRRPLALMRHPMLPLLILVVATFAMYAVILLVTPWDLAHLYTTTIPGRLILHVAPLAIVVSMSLLWARGRERRGAAVQASSDNNTPEPSA</sequence>
<feature type="transmembrane region" description="Helical" evidence="1">
    <location>
        <begin position="351"/>
        <end position="370"/>
    </location>
</feature>
<dbReference type="EMBL" id="CP036287">
    <property type="protein sequence ID" value="QDU66967.1"/>
    <property type="molecule type" value="Genomic_DNA"/>
</dbReference>
<feature type="transmembrane region" description="Helical" evidence="1">
    <location>
        <begin position="223"/>
        <end position="240"/>
    </location>
</feature>
<feature type="transmembrane region" description="Helical" evidence="1">
    <location>
        <begin position="382"/>
        <end position="402"/>
    </location>
</feature>
<feature type="transmembrane region" description="Helical" evidence="1">
    <location>
        <begin position="99"/>
        <end position="120"/>
    </location>
</feature>
<evidence type="ECO:0000313" key="3">
    <source>
        <dbReference type="Proteomes" id="UP000316921"/>
    </source>
</evidence>
<keyword evidence="1" id="KW-1133">Transmembrane helix</keyword>
<protein>
    <recommendedName>
        <fullName evidence="4">Glycosyltransferase RgtA/B/C/D-like domain-containing protein</fullName>
    </recommendedName>
</protein>
<proteinExistence type="predicted"/>
<organism evidence="2 3">
    <name type="scientific">Engelhardtia mirabilis</name>
    <dbReference type="NCBI Taxonomy" id="2528011"/>
    <lineage>
        <taxon>Bacteria</taxon>
        <taxon>Pseudomonadati</taxon>
        <taxon>Planctomycetota</taxon>
        <taxon>Planctomycetia</taxon>
        <taxon>Planctomycetia incertae sedis</taxon>
        <taxon>Engelhardtia</taxon>
    </lineage>
</organism>
<feature type="transmembrane region" description="Helical" evidence="1">
    <location>
        <begin position="6"/>
        <end position="28"/>
    </location>
</feature>
<reference evidence="2 3" key="1">
    <citation type="submission" date="2019-02" db="EMBL/GenBank/DDBJ databases">
        <title>Deep-cultivation of Planctomycetes and their phenomic and genomic characterization uncovers novel biology.</title>
        <authorList>
            <person name="Wiegand S."/>
            <person name="Jogler M."/>
            <person name="Boedeker C."/>
            <person name="Pinto D."/>
            <person name="Vollmers J."/>
            <person name="Rivas-Marin E."/>
            <person name="Kohn T."/>
            <person name="Peeters S.H."/>
            <person name="Heuer A."/>
            <person name="Rast P."/>
            <person name="Oberbeckmann S."/>
            <person name="Bunk B."/>
            <person name="Jeske O."/>
            <person name="Meyerdierks A."/>
            <person name="Storesund J.E."/>
            <person name="Kallscheuer N."/>
            <person name="Luecker S."/>
            <person name="Lage O.M."/>
            <person name="Pohl T."/>
            <person name="Merkel B.J."/>
            <person name="Hornburger P."/>
            <person name="Mueller R.-W."/>
            <person name="Bruemmer F."/>
            <person name="Labrenz M."/>
            <person name="Spormann A.M."/>
            <person name="Op den Camp H."/>
            <person name="Overmann J."/>
            <person name="Amann R."/>
            <person name="Jetten M.S.M."/>
            <person name="Mascher T."/>
            <person name="Medema M.H."/>
            <person name="Devos D.P."/>
            <person name="Kaster A.-K."/>
            <person name="Ovreas L."/>
            <person name="Rohde M."/>
            <person name="Galperin M.Y."/>
            <person name="Jogler C."/>
        </authorList>
    </citation>
    <scope>NUCLEOTIDE SEQUENCE [LARGE SCALE GENOMIC DNA]</scope>
    <source>
        <strain evidence="2 3">Pla133</strain>
    </source>
</reference>
<evidence type="ECO:0000256" key="1">
    <source>
        <dbReference type="SAM" id="Phobius"/>
    </source>
</evidence>